<reference evidence="5 6" key="1">
    <citation type="submission" date="2016-03" db="EMBL/GenBank/DDBJ databases">
        <authorList>
            <consortium name="Pathogen Informatics"/>
        </authorList>
    </citation>
    <scope>NUCLEOTIDE SEQUENCE [LARGE SCALE GENOMIC DNA]</scope>
    <source>
        <strain evidence="5 6">NCTC13364</strain>
    </source>
</reference>
<dbReference type="InterPro" id="IPR018062">
    <property type="entry name" value="HTH_AraC-typ_CS"/>
</dbReference>
<evidence type="ECO:0000256" key="2">
    <source>
        <dbReference type="ARBA" id="ARBA00023125"/>
    </source>
</evidence>
<gene>
    <name evidence="5" type="primary">alcR</name>
    <name evidence="5" type="ORF">SAMEA1982600_01345</name>
</gene>
<dbReference type="Gene3D" id="1.10.10.60">
    <property type="entry name" value="Homeodomain-like"/>
    <property type="match status" value="2"/>
</dbReference>
<dbReference type="PANTHER" id="PTHR47893:SF1">
    <property type="entry name" value="REGULATORY PROTEIN PCHR"/>
    <property type="match status" value="1"/>
</dbReference>
<dbReference type="SMART" id="SM00342">
    <property type="entry name" value="HTH_ARAC"/>
    <property type="match status" value="1"/>
</dbReference>
<evidence type="ECO:0000313" key="5">
    <source>
        <dbReference type="EMBL" id="SAI11139.1"/>
    </source>
</evidence>
<dbReference type="InterPro" id="IPR018060">
    <property type="entry name" value="HTH_AraC"/>
</dbReference>
<evidence type="ECO:0000313" key="6">
    <source>
        <dbReference type="Proteomes" id="UP000077037"/>
    </source>
</evidence>
<dbReference type="InterPro" id="IPR053142">
    <property type="entry name" value="PchR_regulatory_protein"/>
</dbReference>
<dbReference type="OrthoDB" id="8766450at2"/>
<proteinExistence type="predicted"/>
<dbReference type="Proteomes" id="UP000077037">
    <property type="component" value="Unassembled WGS sequence"/>
</dbReference>
<dbReference type="SUPFAM" id="SSF46689">
    <property type="entry name" value="Homeodomain-like"/>
    <property type="match status" value="2"/>
</dbReference>
<keyword evidence="3" id="KW-0804">Transcription</keyword>
<keyword evidence="1" id="KW-0805">Transcription regulation</keyword>
<evidence type="ECO:0000256" key="3">
    <source>
        <dbReference type="ARBA" id="ARBA00023163"/>
    </source>
</evidence>
<dbReference type="EMBL" id="FKBS01000013">
    <property type="protein sequence ID" value="SAI11139.1"/>
    <property type="molecule type" value="Genomic_DNA"/>
</dbReference>
<name>A0A157MRE4_9BORD</name>
<protein>
    <submittedName>
        <fullName evidence="5">Transcriptional regulator</fullName>
    </submittedName>
</protein>
<keyword evidence="2" id="KW-0238">DNA-binding</keyword>
<dbReference type="PROSITE" id="PS00041">
    <property type="entry name" value="HTH_ARAC_FAMILY_1"/>
    <property type="match status" value="1"/>
</dbReference>
<dbReference type="AlphaFoldDB" id="A0A157MRE4"/>
<dbReference type="PROSITE" id="PS01124">
    <property type="entry name" value="HTH_ARAC_FAMILY_2"/>
    <property type="match status" value="1"/>
</dbReference>
<feature type="domain" description="HTH araC/xylS-type" evidence="4">
    <location>
        <begin position="222"/>
        <end position="317"/>
    </location>
</feature>
<dbReference type="PANTHER" id="PTHR47893">
    <property type="entry name" value="REGULATORY PROTEIN PCHR"/>
    <property type="match status" value="1"/>
</dbReference>
<organism evidence="5 6">
    <name type="scientific">Bordetella ansorpii</name>
    <dbReference type="NCBI Taxonomy" id="288768"/>
    <lineage>
        <taxon>Bacteria</taxon>
        <taxon>Pseudomonadati</taxon>
        <taxon>Pseudomonadota</taxon>
        <taxon>Betaproteobacteria</taxon>
        <taxon>Burkholderiales</taxon>
        <taxon>Alcaligenaceae</taxon>
        <taxon>Bordetella</taxon>
    </lineage>
</organism>
<dbReference type="RefSeq" id="WP_066410242.1">
    <property type="nucleotide sequence ID" value="NZ_FKBS01000013.1"/>
</dbReference>
<dbReference type="GO" id="GO:0003700">
    <property type="term" value="F:DNA-binding transcription factor activity"/>
    <property type="evidence" value="ECO:0007669"/>
    <property type="project" value="InterPro"/>
</dbReference>
<dbReference type="Pfam" id="PF12833">
    <property type="entry name" value="HTH_18"/>
    <property type="match status" value="1"/>
</dbReference>
<evidence type="ECO:0000259" key="4">
    <source>
        <dbReference type="PROSITE" id="PS01124"/>
    </source>
</evidence>
<accession>A0A157MRE4</accession>
<dbReference type="GO" id="GO:0043565">
    <property type="term" value="F:sequence-specific DNA binding"/>
    <property type="evidence" value="ECO:0007669"/>
    <property type="project" value="InterPro"/>
</dbReference>
<dbReference type="InterPro" id="IPR009057">
    <property type="entry name" value="Homeodomain-like_sf"/>
</dbReference>
<sequence length="317" mass="34912">MHDPASHAPLRQLSVSDLLGFGHRFGIDYHFPLLCPASSREVLRGSVHEVTFPSALNLTHSCLEVLQPYESLSTRATSFFLLVVLQGRVSLDIAGRHYDLQPGVALAADLGPDSVLHAVHAHQQQLETVTLALDTQDAAAPDSLSGLLAGWQEQHGGLPRLWRLPATLSQSLRQLQQLPGMNPLQRRLLTEGLALQLLAHGVGEIGGARAAPLSPGERERIEAVRRQLDLAPQQDYTLEQLAAQAAMSPSSFRSKFRLWVGAPVFDYLRDLRLALARQYLLQGYSVQQAAHMCGYRHATNFATAFRKRYGSPPRDLC</sequence>
<evidence type="ECO:0000256" key="1">
    <source>
        <dbReference type="ARBA" id="ARBA00023015"/>
    </source>
</evidence>